<dbReference type="PANTHER" id="PTHR47272">
    <property type="entry name" value="DDE_TNP_1_7 DOMAIN-CONTAINING PROTEIN"/>
    <property type="match status" value="1"/>
</dbReference>
<proteinExistence type="predicted"/>
<name>A0AAE1LX01_9NEOP</name>
<reference evidence="2" key="2">
    <citation type="journal article" date="2023" name="BMC Genomics">
        <title>Pest status, molecular evolution, and epigenetic factors derived from the genome assembly of Frankliniella fusca, a thysanopteran phytovirus vector.</title>
        <authorList>
            <person name="Catto M.A."/>
            <person name="Labadie P.E."/>
            <person name="Jacobson A.L."/>
            <person name="Kennedy G.G."/>
            <person name="Srinivasan R."/>
            <person name="Hunt B.G."/>
        </authorList>
    </citation>
    <scope>NUCLEOTIDE SEQUENCE</scope>
    <source>
        <strain evidence="2">PL_HMW_Pooled</strain>
    </source>
</reference>
<dbReference type="AlphaFoldDB" id="A0AAE1LX01"/>
<evidence type="ECO:0000313" key="3">
    <source>
        <dbReference type="Proteomes" id="UP001219518"/>
    </source>
</evidence>
<dbReference type="Proteomes" id="UP001219518">
    <property type="component" value="Unassembled WGS sequence"/>
</dbReference>
<dbReference type="Pfam" id="PF13843">
    <property type="entry name" value="DDE_Tnp_1_7"/>
    <property type="match status" value="1"/>
</dbReference>
<gene>
    <name evidence="2" type="ORF">KUF71_017310</name>
</gene>
<dbReference type="EMBL" id="JAHWGI010001443">
    <property type="protein sequence ID" value="KAK3933049.1"/>
    <property type="molecule type" value="Genomic_DNA"/>
</dbReference>
<dbReference type="InterPro" id="IPR029526">
    <property type="entry name" value="PGBD"/>
</dbReference>
<evidence type="ECO:0000313" key="2">
    <source>
        <dbReference type="EMBL" id="KAK3933049.1"/>
    </source>
</evidence>
<feature type="domain" description="PiggyBac transposable element-derived protein" evidence="1">
    <location>
        <begin position="2"/>
        <end position="334"/>
    </location>
</feature>
<dbReference type="PANTHER" id="PTHR47272:SF2">
    <property type="entry name" value="PIGGYBAC TRANSPOSABLE ELEMENT-DERIVED PROTEIN 3-LIKE"/>
    <property type="match status" value="1"/>
</dbReference>
<evidence type="ECO:0000259" key="1">
    <source>
        <dbReference type="Pfam" id="PF13843"/>
    </source>
</evidence>
<accession>A0AAE1LX01</accession>
<reference evidence="2" key="1">
    <citation type="submission" date="2021-07" db="EMBL/GenBank/DDBJ databases">
        <authorList>
            <person name="Catto M.A."/>
            <person name="Jacobson A."/>
            <person name="Kennedy G."/>
            <person name="Labadie P."/>
            <person name="Hunt B.G."/>
            <person name="Srinivasan R."/>
        </authorList>
    </citation>
    <scope>NUCLEOTIDE SEQUENCE</scope>
    <source>
        <strain evidence="2">PL_HMW_Pooled</strain>
        <tissue evidence="2">Head</tissue>
    </source>
</reference>
<organism evidence="2 3">
    <name type="scientific">Frankliniella fusca</name>
    <dbReference type="NCBI Taxonomy" id="407009"/>
    <lineage>
        <taxon>Eukaryota</taxon>
        <taxon>Metazoa</taxon>
        <taxon>Ecdysozoa</taxon>
        <taxon>Arthropoda</taxon>
        <taxon>Hexapoda</taxon>
        <taxon>Insecta</taxon>
        <taxon>Pterygota</taxon>
        <taxon>Neoptera</taxon>
        <taxon>Paraneoptera</taxon>
        <taxon>Thysanoptera</taxon>
        <taxon>Terebrantia</taxon>
        <taxon>Thripoidea</taxon>
        <taxon>Thripidae</taxon>
        <taxon>Frankliniella</taxon>
    </lineage>
</organism>
<protein>
    <submittedName>
        <fullName evidence="2">PiggyBac transposable element-derived protein 3</fullName>
    </submittedName>
</protein>
<sequence length="462" mass="52677">MELTLEELQVFLGLWIFMGICTLPSYNDYWTEPTRVPFEAEAMPLSRFKFIRSRLHLIDNQTIPEDNRDPLIKVRPLINHIKQKCNSLPQNSTTFSIDESMSPYKGMKAGPLRQYIKGKPHKWGFKAFMLTSSSGIVFDFIVYSGSRTFEVENVVEREGLGAGGNVVFHLCKTIQRPRISSVCFDNYFSSIPLICQLKEDLGLVSIGTIRLNRTKECPLPSDKALIKQGRGTSVVQSTFNGQVAVVKWVDNRVVNLAGSWCGINPQEVARRWDKSSKSKVSVPCPNIVSLYNQNMGGVDVFDMLMHLYKLPSRAKRWTTPMISFMIDLSLVNAYLLFRSDSRSKEEEENDEFSSKNFRLQVVQALLSTKIKRRVGRPTLEESLNSSTEKVVHRARNMQQPPDATRLDGINHMIVFEKKKGRCFMCKAFGLDGYTFAKCSKCNVKLCVLQHRNCFHDFHTADV</sequence>
<keyword evidence="3" id="KW-1185">Reference proteome</keyword>
<comment type="caution">
    <text evidence="2">The sequence shown here is derived from an EMBL/GenBank/DDBJ whole genome shotgun (WGS) entry which is preliminary data.</text>
</comment>